<comment type="caution">
    <text evidence="2">The sequence shown here is derived from an EMBL/GenBank/DDBJ whole genome shotgun (WGS) entry which is preliminary data.</text>
</comment>
<sequence>MTNPDGNAGETPPSDPGSQPSEPLSGGYEAPSIEHSQDRPHSGGAQPSYEFGPQGYEVGAPYPPAIDYPAD</sequence>
<evidence type="ECO:0000313" key="2">
    <source>
        <dbReference type="EMBL" id="MEX3741345.1"/>
    </source>
</evidence>
<feature type="region of interest" description="Disordered" evidence="1">
    <location>
        <begin position="1"/>
        <end position="71"/>
    </location>
</feature>
<organism evidence="2 3">
    <name type="scientific">Mycolicibacterium porcinum</name>
    <dbReference type="NCBI Taxonomy" id="39693"/>
    <lineage>
        <taxon>Bacteria</taxon>
        <taxon>Bacillati</taxon>
        <taxon>Actinomycetota</taxon>
        <taxon>Actinomycetes</taxon>
        <taxon>Mycobacteriales</taxon>
        <taxon>Mycobacteriaceae</taxon>
        <taxon>Mycolicibacterium</taxon>
    </lineage>
</organism>
<feature type="non-terminal residue" evidence="2">
    <location>
        <position position="71"/>
    </location>
</feature>
<accession>A0ABV3VIX5</accession>
<evidence type="ECO:0000313" key="3">
    <source>
        <dbReference type="Proteomes" id="UP001558474"/>
    </source>
</evidence>
<evidence type="ECO:0000256" key="1">
    <source>
        <dbReference type="SAM" id="MobiDB-lite"/>
    </source>
</evidence>
<protein>
    <submittedName>
        <fullName evidence="2">DUF4190 domain-containing protein</fullName>
    </submittedName>
</protein>
<feature type="compositionally biased region" description="Pro residues" evidence="1">
    <location>
        <begin position="61"/>
        <end position="71"/>
    </location>
</feature>
<reference evidence="2 3" key="1">
    <citation type="submission" date="2024-04" db="EMBL/GenBank/DDBJ databases">
        <title>Genomic Markers of Mycobacteria.</title>
        <authorList>
            <person name="Soliman M.S."/>
            <person name="Elkholy A."/>
            <person name="Soliman N.S."/>
            <person name="Abbas A."/>
            <person name="Khayrat S."/>
            <person name="Shawky S."/>
        </authorList>
    </citation>
    <scope>NUCLEOTIDE SEQUENCE [LARGE SCALE GENOMIC DNA]</scope>
    <source>
        <strain evidence="2 3">Egy-CU-AM5</strain>
    </source>
</reference>
<gene>
    <name evidence="2" type="ORF">ABFW12_24260</name>
</gene>
<dbReference type="Proteomes" id="UP001558474">
    <property type="component" value="Unassembled WGS sequence"/>
</dbReference>
<proteinExistence type="predicted"/>
<name>A0ABV3VIX5_9MYCO</name>
<dbReference type="EMBL" id="JBDLOU010000064">
    <property type="protein sequence ID" value="MEX3741345.1"/>
    <property type="molecule type" value="Genomic_DNA"/>
</dbReference>
<keyword evidence="3" id="KW-1185">Reference proteome</keyword>